<evidence type="ECO:0000313" key="6">
    <source>
        <dbReference type="WBParaSite" id="TCLT_0001047301-mRNA-1"/>
    </source>
</evidence>
<accession>A0A0N5DBB1</accession>
<dbReference type="PROSITE" id="PS50125">
    <property type="entry name" value="GUANYLATE_CYCLASE_2"/>
    <property type="match status" value="1"/>
</dbReference>
<evidence type="ECO:0000259" key="3">
    <source>
        <dbReference type="PROSITE" id="PS50125"/>
    </source>
</evidence>
<keyword evidence="2" id="KW-0456">Lyase</keyword>
<comment type="catalytic activity">
    <reaction evidence="1">
        <text>GTP = 3',5'-cyclic GMP + diphosphate</text>
        <dbReference type="Rhea" id="RHEA:13665"/>
        <dbReference type="ChEBI" id="CHEBI:33019"/>
        <dbReference type="ChEBI" id="CHEBI:37565"/>
        <dbReference type="ChEBI" id="CHEBI:57746"/>
        <dbReference type="EC" id="4.6.1.2"/>
    </reaction>
</comment>
<evidence type="ECO:0000313" key="4">
    <source>
        <dbReference type="EMBL" id="VDN08154.1"/>
    </source>
</evidence>
<organism evidence="6">
    <name type="scientific">Thelazia callipaeda</name>
    <name type="common">Oriental eyeworm</name>
    <name type="synonym">Parasitic nematode</name>
    <dbReference type="NCBI Taxonomy" id="103827"/>
    <lineage>
        <taxon>Eukaryota</taxon>
        <taxon>Metazoa</taxon>
        <taxon>Ecdysozoa</taxon>
        <taxon>Nematoda</taxon>
        <taxon>Chromadorea</taxon>
        <taxon>Rhabditida</taxon>
        <taxon>Spirurina</taxon>
        <taxon>Spiruromorpha</taxon>
        <taxon>Thelazioidea</taxon>
        <taxon>Thelaziidae</taxon>
        <taxon>Thelazia</taxon>
    </lineage>
</organism>
<dbReference type="Pfam" id="PF00211">
    <property type="entry name" value="Guanylate_cyc"/>
    <property type="match status" value="1"/>
</dbReference>
<evidence type="ECO:0000256" key="2">
    <source>
        <dbReference type="ARBA" id="ARBA00023239"/>
    </source>
</evidence>
<reference evidence="6" key="1">
    <citation type="submission" date="2017-02" db="UniProtKB">
        <authorList>
            <consortium name="WormBaseParasite"/>
        </authorList>
    </citation>
    <scope>IDENTIFICATION</scope>
</reference>
<evidence type="ECO:0000256" key="1">
    <source>
        <dbReference type="ARBA" id="ARBA00001436"/>
    </source>
</evidence>
<dbReference type="SUPFAM" id="SSF55073">
    <property type="entry name" value="Nucleotide cyclase"/>
    <property type="match status" value="1"/>
</dbReference>
<reference evidence="4 5" key="2">
    <citation type="submission" date="2018-11" db="EMBL/GenBank/DDBJ databases">
        <authorList>
            <consortium name="Pathogen Informatics"/>
        </authorList>
    </citation>
    <scope>NUCLEOTIDE SEQUENCE [LARGE SCALE GENOMIC DNA]</scope>
</reference>
<proteinExistence type="predicted"/>
<sequence length="154" mass="17404">MIFLRSFCDATISDLHLRCGIECGPVSCGIFGLTKWHYDAVGYPIEEAIYLERIAPESGIYVAELAKQQLEDKSNYRFEKMGQFWRVVNNQHDAVDSNLPSTILFPNLKRFSLVTVPQAVNRLLQTISCSSDSLLKNNASMGGRRKKFVISLKI</sequence>
<dbReference type="InterPro" id="IPR029787">
    <property type="entry name" value="Nucleotide_cyclase"/>
</dbReference>
<dbReference type="OrthoDB" id="5867840at2759"/>
<protein>
    <submittedName>
        <fullName evidence="6">Guanylate cyclase domain-containing protein</fullName>
    </submittedName>
</protein>
<dbReference type="WBParaSite" id="TCLT_0001047301-mRNA-1">
    <property type="protein sequence ID" value="TCLT_0001047301-mRNA-1"/>
    <property type="gene ID" value="TCLT_0001047301"/>
</dbReference>
<gene>
    <name evidence="4" type="ORF">TCLT_LOCUS10462</name>
</gene>
<dbReference type="Gene3D" id="3.30.70.1230">
    <property type="entry name" value="Nucleotide cyclase"/>
    <property type="match status" value="1"/>
</dbReference>
<feature type="domain" description="Guanylate cyclase" evidence="3">
    <location>
        <begin position="1"/>
        <end position="52"/>
    </location>
</feature>
<dbReference type="AlphaFoldDB" id="A0A0N5DBB1"/>
<dbReference type="STRING" id="103827.A0A0N5DBB1"/>
<dbReference type="EMBL" id="UYYF01005120">
    <property type="protein sequence ID" value="VDN08154.1"/>
    <property type="molecule type" value="Genomic_DNA"/>
</dbReference>
<dbReference type="Proteomes" id="UP000276776">
    <property type="component" value="Unassembled WGS sequence"/>
</dbReference>
<evidence type="ECO:0000313" key="5">
    <source>
        <dbReference type="Proteomes" id="UP000276776"/>
    </source>
</evidence>
<keyword evidence="5" id="KW-1185">Reference proteome</keyword>
<dbReference type="GO" id="GO:0035556">
    <property type="term" value="P:intracellular signal transduction"/>
    <property type="evidence" value="ECO:0007669"/>
    <property type="project" value="InterPro"/>
</dbReference>
<dbReference type="GO" id="GO:0004383">
    <property type="term" value="F:guanylate cyclase activity"/>
    <property type="evidence" value="ECO:0007669"/>
    <property type="project" value="UniProtKB-EC"/>
</dbReference>
<name>A0A0N5DBB1_THECL</name>
<dbReference type="InterPro" id="IPR001054">
    <property type="entry name" value="A/G_cyclase"/>
</dbReference>